<name>C7N6R7_SLAHD</name>
<organism evidence="1 2">
    <name type="scientific">Slackia heliotrinireducens (strain ATCC 29202 / DSM 20476 / NCTC 11029 / RHS 1)</name>
    <name type="common">Peptococcus heliotrinreducens</name>
    <dbReference type="NCBI Taxonomy" id="471855"/>
    <lineage>
        <taxon>Bacteria</taxon>
        <taxon>Bacillati</taxon>
        <taxon>Actinomycetota</taxon>
        <taxon>Coriobacteriia</taxon>
        <taxon>Eggerthellales</taxon>
        <taxon>Eggerthellaceae</taxon>
        <taxon>Slackia</taxon>
    </lineage>
</organism>
<proteinExistence type="predicted"/>
<evidence type="ECO:0000313" key="2">
    <source>
        <dbReference type="Proteomes" id="UP000002026"/>
    </source>
</evidence>
<reference evidence="1 2" key="1">
    <citation type="journal article" date="2009" name="Stand. Genomic Sci.">
        <title>Complete genome sequence of Slackia heliotrinireducens type strain (RHS 1).</title>
        <authorList>
            <person name="Pukall R."/>
            <person name="Lapidus A."/>
            <person name="Nolan M."/>
            <person name="Copeland A."/>
            <person name="Glavina Del Rio T."/>
            <person name="Lucas S."/>
            <person name="Chen F."/>
            <person name="Tice H."/>
            <person name="Cheng J.F."/>
            <person name="Chertkov O."/>
            <person name="Bruce D."/>
            <person name="Goodwin L."/>
            <person name="Kuske C."/>
            <person name="Brettin T."/>
            <person name="Detter J.C."/>
            <person name="Han C."/>
            <person name="Pitluck S."/>
            <person name="Pati A."/>
            <person name="Mavrommatis K."/>
            <person name="Ivanova N."/>
            <person name="Ovchinnikova G."/>
            <person name="Chen A."/>
            <person name="Palaniappan K."/>
            <person name="Schneider S."/>
            <person name="Rohde M."/>
            <person name="Chain P."/>
            <person name="D'haeseleer P."/>
            <person name="Goker M."/>
            <person name="Bristow J."/>
            <person name="Eisen J.A."/>
            <person name="Markowitz V."/>
            <person name="Kyrpides N.C."/>
            <person name="Klenk H.P."/>
            <person name="Hugenholtz P."/>
        </authorList>
    </citation>
    <scope>NUCLEOTIDE SEQUENCE [LARGE SCALE GENOMIC DNA]</scope>
    <source>
        <strain evidence="2">ATCC 29202 / DSM 20476 / NCTC 11029 / RHS 1</strain>
    </source>
</reference>
<accession>C7N6R7</accession>
<dbReference type="Proteomes" id="UP000002026">
    <property type="component" value="Chromosome"/>
</dbReference>
<evidence type="ECO:0000313" key="1">
    <source>
        <dbReference type="EMBL" id="ACV22602.1"/>
    </source>
</evidence>
<dbReference type="EMBL" id="CP001684">
    <property type="protein sequence ID" value="ACV22602.1"/>
    <property type="molecule type" value="Genomic_DNA"/>
</dbReference>
<protein>
    <recommendedName>
        <fullName evidence="3">Phage protein</fullName>
    </recommendedName>
</protein>
<keyword evidence="2" id="KW-1185">Reference proteome</keyword>
<evidence type="ECO:0008006" key="3">
    <source>
        <dbReference type="Google" id="ProtNLM"/>
    </source>
</evidence>
<dbReference type="HOGENOM" id="CLU_175514_1_1_11"/>
<dbReference type="RefSeq" id="WP_012798704.1">
    <property type="nucleotide sequence ID" value="NC_013165.1"/>
</dbReference>
<dbReference type="STRING" id="471855.Shel_15830"/>
<sequence>MNNMGTLNDALFRELERLESAEGDGLQREVERAKAVADLAGKVIDNARTSLQAVRLQREAEDGVAASVSVPRFLMGE</sequence>
<dbReference type="KEGG" id="shi:Shel_15830"/>
<dbReference type="AlphaFoldDB" id="C7N6R7"/>
<gene>
    <name evidence="1" type="ordered locus">Shel_15830</name>
</gene>